<evidence type="ECO:0008006" key="3">
    <source>
        <dbReference type="Google" id="ProtNLM"/>
    </source>
</evidence>
<proteinExistence type="predicted"/>
<keyword evidence="2" id="KW-1185">Reference proteome</keyword>
<dbReference type="InterPro" id="IPR055979">
    <property type="entry name" value="DUF7557"/>
</dbReference>
<accession>A0A133UB78</accession>
<dbReference type="AlphaFoldDB" id="A0A133UB78"/>
<comment type="caution">
    <text evidence="1">The sequence shown here is derived from an EMBL/GenBank/DDBJ whole genome shotgun (WGS) entry which is preliminary data.</text>
</comment>
<gene>
    <name evidence="1" type="ORF">AKJ57_01305</name>
</gene>
<evidence type="ECO:0000313" key="2">
    <source>
        <dbReference type="Proteomes" id="UP000070163"/>
    </source>
</evidence>
<reference evidence="1 2" key="1">
    <citation type="journal article" date="2016" name="Sci. Rep.">
        <title>Metabolic traits of an uncultured archaeal lineage -MSBL1- from brine pools of the Red Sea.</title>
        <authorList>
            <person name="Mwirichia R."/>
            <person name="Alam I."/>
            <person name="Rashid M."/>
            <person name="Vinu M."/>
            <person name="Ba-Alawi W."/>
            <person name="Anthony Kamau A."/>
            <person name="Kamanda Ngugi D."/>
            <person name="Goker M."/>
            <person name="Klenk H.P."/>
            <person name="Bajic V."/>
            <person name="Stingl U."/>
        </authorList>
    </citation>
    <scope>NUCLEOTIDE SEQUENCE [LARGE SCALE GENOMIC DNA]</scope>
    <source>
        <strain evidence="1">SCGC-AAA259A05</strain>
    </source>
</reference>
<dbReference type="EMBL" id="LHXJ01000009">
    <property type="protein sequence ID" value="KXA91427.1"/>
    <property type="molecule type" value="Genomic_DNA"/>
</dbReference>
<organism evidence="1 2">
    <name type="scientific">candidate division MSBL1 archaeon SCGC-AAA259A05</name>
    <dbReference type="NCBI Taxonomy" id="1698259"/>
    <lineage>
        <taxon>Archaea</taxon>
        <taxon>Methanobacteriati</taxon>
        <taxon>Methanobacteriota</taxon>
        <taxon>candidate division MSBL1</taxon>
    </lineage>
</organism>
<evidence type="ECO:0000313" key="1">
    <source>
        <dbReference type="EMBL" id="KXA91427.1"/>
    </source>
</evidence>
<dbReference type="Pfam" id="PF24434">
    <property type="entry name" value="DUF7557"/>
    <property type="match status" value="1"/>
</dbReference>
<dbReference type="Proteomes" id="UP000070163">
    <property type="component" value="Unassembled WGS sequence"/>
</dbReference>
<protein>
    <recommendedName>
        <fullName evidence="3">Antitoxin</fullName>
    </recommendedName>
</protein>
<sequence>MKKTLKISEEIHERLKRLGRKGETFDDIISRLLPPKGRESRERRSRKLEDLAKLARMKKRKEIESGKLERTDTGWKVNLFETQE</sequence>
<name>A0A133UB78_9EURY</name>